<feature type="region of interest" description="Disordered" evidence="1">
    <location>
        <begin position="156"/>
        <end position="178"/>
    </location>
</feature>
<dbReference type="AlphaFoldDB" id="A0AAF3J1M9"/>
<evidence type="ECO:0000259" key="2">
    <source>
        <dbReference type="Pfam" id="PF02121"/>
    </source>
</evidence>
<protein>
    <submittedName>
        <fullName evidence="4">Phosphatidylinositol transfer protein</fullName>
    </submittedName>
</protein>
<dbReference type="PRINTS" id="PR00391">
    <property type="entry name" value="PITRANSFER"/>
</dbReference>
<dbReference type="InterPro" id="IPR001666">
    <property type="entry name" value="PI_transfer"/>
</dbReference>
<proteinExistence type="predicted"/>
<reference evidence="4" key="1">
    <citation type="submission" date="2024-02" db="UniProtKB">
        <authorList>
            <consortium name="WormBaseParasite"/>
        </authorList>
    </citation>
    <scope>IDENTIFICATION</scope>
</reference>
<dbReference type="GO" id="GO:0005737">
    <property type="term" value="C:cytoplasm"/>
    <property type="evidence" value="ECO:0007669"/>
    <property type="project" value="TreeGrafter"/>
</dbReference>
<dbReference type="FunFam" id="3.30.530.20:FF:000025">
    <property type="entry name" value="Phosphatidylinositol transfer protein beta"/>
    <property type="match status" value="1"/>
</dbReference>
<dbReference type="GO" id="GO:0031210">
    <property type="term" value="F:phosphatidylcholine binding"/>
    <property type="evidence" value="ECO:0007669"/>
    <property type="project" value="TreeGrafter"/>
</dbReference>
<sequence>MIIKEYRIVLPLTVEEYQVGQLWSVAEASKNETGGGEGVEVLKNEPYSGVPLHNGKYSEGQYTHKIYHLQSKVPSLVRRVAPKGSLAIHEEAWNAYPYCRTVLTNPDYMKDAFFVKIETIHLPDRGETENAHSLPSDVLAKREVVHLDIANDKEHLASGDIKPDTSPNQFKSKKTGRGPLLPGWKGSAQPVMCAYKLVTVHFKWFGFQTMIEKFTHTQYPRLFSKFHREVFCWIDNWHGLTMADIREIEDRAQQDLEEQRRNGATKLQMQSEEHDGDSFSDPQKVLQLCKRLVLPKTGHDPDKEIGHCIEMCNEFKRNMNPPYRGVVADLNVLKKEEQYLSRFGCELLGATELLMSQHRAMIKEGLAKKLPLPQPSTLPPEEYKERLKSSLAIYASAFCYEIDVQENRLNELKKAATIAAFERKLMMALTKKQEDEAMGKESKAIDPKALAKEAYAEIYGL</sequence>
<dbReference type="GO" id="GO:0008525">
    <property type="term" value="F:phosphatidylcholine transporter activity"/>
    <property type="evidence" value="ECO:0007669"/>
    <property type="project" value="TreeGrafter"/>
</dbReference>
<organism evidence="3 4">
    <name type="scientific">Mesorhabditis belari</name>
    <dbReference type="NCBI Taxonomy" id="2138241"/>
    <lineage>
        <taxon>Eukaryota</taxon>
        <taxon>Metazoa</taxon>
        <taxon>Ecdysozoa</taxon>
        <taxon>Nematoda</taxon>
        <taxon>Chromadorea</taxon>
        <taxon>Rhabditida</taxon>
        <taxon>Rhabditina</taxon>
        <taxon>Rhabditomorpha</taxon>
        <taxon>Rhabditoidea</taxon>
        <taxon>Rhabditidae</taxon>
        <taxon>Mesorhabditinae</taxon>
        <taxon>Mesorhabditis</taxon>
    </lineage>
</organism>
<accession>A0AAF3J1M9</accession>
<dbReference type="InterPro" id="IPR023393">
    <property type="entry name" value="START-like_dom_sf"/>
</dbReference>
<dbReference type="Proteomes" id="UP000887575">
    <property type="component" value="Unassembled WGS sequence"/>
</dbReference>
<dbReference type="InterPro" id="IPR055261">
    <property type="entry name" value="PI_transfer_N"/>
</dbReference>
<dbReference type="Gene3D" id="3.30.530.20">
    <property type="match status" value="1"/>
</dbReference>
<feature type="domain" description="Phosphatidylinositol transfer protein N-terminal" evidence="2">
    <location>
        <begin position="1"/>
        <end position="254"/>
    </location>
</feature>
<dbReference type="Pfam" id="PF02121">
    <property type="entry name" value="IP_trans"/>
    <property type="match status" value="1"/>
</dbReference>
<dbReference type="SUPFAM" id="SSF55961">
    <property type="entry name" value="Bet v1-like"/>
    <property type="match status" value="1"/>
</dbReference>
<keyword evidence="3" id="KW-1185">Reference proteome</keyword>
<dbReference type="GO" id="GO:0035091">
    <property type="term" value="F:phosphatidylinositol binding"/>
    <property type="evidence" value="ECO:0007669"/>
    <property type="project" value="TreeGrafter"/>
</dbReference>
<evidence type="ECO:0000313" key="3">
    <source>
        <dbReference type="Proteomes" id="UP000887575"/>
    </source>
</evidence>
<evidence type="ECO:0000313" key="4">
    <source>
        <dbReference type="WBParaSite" id="MBELARI_LOCUS10563"/>
    </source>
</evidence>
<dbReference type="WBParaSite" id="MBELARI_LOCUS10563">
    <property type="protein sequence ID" value="MBELARI_LOCUS10563"/>
    <property type="gene ID" value="MBELARI_LOCUS10563"/>
</dbReference>
<feature type="region of interest" description="Disordered" evidence="1">
    <location>
        <begin position="262"/>
        <end position="281"/>
    </location>
</feature>
<dbReference type="PANTHER" id="PTHR10658:SF11">
    <property type="entry name" value="VIBRATOR, ISOFORM B"/>
    <property type="match status" value="1"/>
</dbReference>
<dbReference type="GO" id="GO:0008526">
    <property type="term" value="F:phosphatidylinositol transfer activity"/>
    <property type="evidence" value="ECO:0007669"/>
    <property type="project" value="TreeGrafter"/>
</dbReference>
<evidence type="ECO:0000256" key="1">
    <source>
        <dbReference type="SAM" id="MobiDB-lite"/>
    </source>
</evidence>
<dbReference type="PANTHER" id="PTHR10658">
    <property type="entry name" value="PHOSPHATIDYLINOSITOL TRANSFER PROTEIN"/>
    <property type="match status" value="1"/>
</dbReference>
<name>A0AAF3J1M9_9BILA</name>